<accession>A0A1T5L3F5</accession>
<sequence>MKLKNFFVFLLVLAIVGAGIYTALEGLEIGNFTIKPVKDSMKLGLDIKGGAFVVLEAETDEKGESLKKIMEQTKEVITRRVNAMGLTEPNIVLEGDKRIRIELPGVKDSQEAIDSIGKTAQLKFVRIKGEKEEVVLTGKEVKNATLGFHPETQEPIVSLELNNEGTKAFQIATRELSKLPYHIQDPNDPEKRLVNLERAIHIVLDNEIISSPMVDEEIPNGKSFISGSFTADSAARLAALIRGGALPVDLHEIQTSAIGPTLGMDSLRTSIDAAKIGILLVLLFMLIYYRVPGFVADIALIIYILIVVLVLIGLNATITLPGVAGLILGVGMAVDANVIIFERLKEELRNGKTVRSSIDSGFAKAIRTILDANITTFIAAIVLYYFGLGPIKGFAVTLMVGILASMFTAVFVTKFLLKLIVKMDIFKSKKLFGV</sequence>
<dbReference type="InterPro" id="IPR048634">
    <property type="entry name" value="SecD_SecF_C"/>
</dbReference>
<dbReference type="InterPro" id="IPR005791">
    <property type="entry name" value="SecD"/>
</dbReference>
<dbReference type="RefSeq" id="WP_139380310.1">
    <property type="nucleotide sequence ID" value="NZ_FUZT01000005.1"/>
</dbReference>
<dbReference type="Gene3D" id="3.30.1360.200">
    <property type="match status" value="1"/>
</dbReference>
<keyword evidence="8 9" id="KW-0472">Membrane</keyword>
<dbReference type="Pfam" id="PF22599">
    <property type="entry name" value="SecDF_P1_head"/>
    <property type="match status" value="1"/>
</dbReference>
<organism evidence="13 14">
    <name type="scientific">Maledivibacter halophilus</name>
    <dbReference type="NCBI Taxonomy" id="36842"/>
    <lineage>
        <taxon>Bacteria</taxon>
        <taxon>Bacillati</taxon>
        <taxon>Bacillota</taxon>
        <taxon>Clostridia</taxon>
        <taxon>Peptostreptococcales</taxon>
        <taxon>Caminicellaceae</taxon>
        <taxon>Maledivibacter</taxon>
    </lineage>
</organism>
<feature type="domain" description="Protein export membrane protein SecD/SecF C-terminal" evidence="10">
    <location>
        <begin position="249"/>
        <end position="420"/>
    </location>
</feature>
<dbReference type="NCBIfam" id="TIGR00916">
    <property type="entry name" value="2A0604s01"/>
    <property type="match status" value="1"/>
</dbReference>
<comment type="subunit">
    <text evidence="9">Forms a complex with SecF. Part of the essential Sec protein translocation apparatus which comprises SecA, SecYEG and auxiliary proteins SecDF. Other proteins may also be involved.</text>
</comment>
<comment type="function">
    <text evidence="9">Part of the Sec protein translocase complex. Interacts with the SecYEG preprotein conducting channel. SecDF uses the proton motive force (PMF) to complete protein translocation after the ATP-dependent function of SecA.</text>
</comment>
<reference evidence="13 14" key="1">
    <citation type="submission" date="2017-02" db="EMBL/GenBank/DDBJ databases">
        <authorList>
            <person name="Peterson S.W."/>
        </authorList>
    </citation>
    <scope>NUCLEOTIDE SEQUENCE [LARGE SCALE GENOMIC DNA]</scope>
    <source>
        <strain evidence="13 14">M1</strain>
    </source>
</reference>
<evidence type="ECO:0000259" key="10">
    <source>
        <dbReference type="Pfam" id="PF02355"/>
    </source>
</evidence>
<dbReference type="SUPFAM" id="SSF82866">
    <property type="entry name" value="Multidrug efflux transporter AcrB transmembrane domain"/>
    <property type="match status" value="1"/>
</dbReference>
<evidence type="ECO:0000313" key="14">
    <source>
        <dbReference type="Proteomes" id="UP000190285"/>
    </source>
</evidence>
<dbReference type="Pfam" id="PF21760">
    <property type="entry name" value="SecD_1st"/>
    <property type="match status" value="1"/>
</dbReference>
<keyword evidence="3 9" id="KW-1003">Cell membrane</keyword>
<dbReference type="AlphaFoldDB" id="A0A1T5L3F5"/>
<dbReference type="GO" id="GO:0015450">
    <property type="term" value="F:protein-transporting ATPase activity"/>
    <property type="evidence" value="ECO:0007669"/>
    <property type="project" value="InterPro"/>
</dbReference>
<comment type="subcellular location">
    <subcellularLocation>
        <location evidence="1 9">Cell membrane</location>
        <topology evidence="1 9">Multi-pass membrane protein</topology>
    </subcellularLocation>
</comment>
<dbReference type="OrthoDB" id="9805019at2"/>
<keyword evidence="14" id="KW-1185">Reference proteome</keyword>
<dbReference type="STRING" id="36842.SAMN02194393_02383"/>
<name>A0A1T5L3F5_9FIRM</name>
<comment type="similarity">
    <text evidence="9">Belongs to the SecD/SecF family. SecD subfamily.</text>
</comment>
<dbReference type="InterPro" id="IPR055344">
    <property type="entry name" value="SecD_SecF_C_bact"/>
</dbReference>
<feature type="transmembrane region" description="Helical" evidence="9">
    <location>
        <begin position="324"/>
        <end position="344"/>
    </location>
</feature>
<keyword evidence="6 9" id="KW-1133">Transmembrane helix</keyword>
<feature type="transmembrane region" description="Helical" evidence="9">
    <location>
        <begin position="298"/>
        <end position="318"/>
    </location>
</feature>
<dbReference type="GO" id="GO:0043952">
    <property type="term" value="P:protein transport by the Sec complex"/>
    <property type="evidence" value="ECO:0007669"/>
    <property type="project" value="UniProtKB-UniRule"/>
</dbReference>
<dbReference type="Gene3D" id="1.20.1640.10">
    <property type="entry name" value="Multidrug efflux transporter AcrB transmembrane domain"/>
    <property type="match status" value="1"/>
</dbReference>
<evidence type="ECO:0000256" key="5">
    <source>
        <dbReference type="ARBA" id="ARBA00022927"/>
    </source>
</evidence>
<evidence type="ECO:0000256" key="9">
    <source>
        <dbReference type="HAMAP-Rule" id="MF_01463"/>
    </source>
</evidence>
<evidence type="ECO:0000313" key="13">
    <source>
        <dbReference type="EMBL" id="SKC70139.1"/>
    </source>
</evidence>
<dbReference type="Gene3D" id="3.30.70.3400">
    <property type="match status" value="1"/>
</dbReference>
<keyword evidence="2 9" id="KW-0813">Transport</keyword>
<dbReference type="EMBL" id="FUZT01000005">
    <property type="protein sequence ID" value="SKC70139.1"/>
    <property type="molecule type" value="Genomic_DNA"/>
</dbReference>
<dbReference type="InterPro" id="IPR054384">
    <property type="entry name" value="SecDF_P1_head"/>
</dbReference>
<dbReference type="PANTHER" id="PTHR30081">
    <property type="entry name" value="PROTEIN-EXPORT MEMBRANE PROTEIN SEC"/>
    <property type="match status" value="1"/>
</dbReference>
<gene>
    <name evidence="9" type="primary">secD</name>
    <name evidence="13" type="ORF">SAMN02194393_02383</name>
</gene>
<evidence type="ECO:0000256" key="3">
    <source>
        <dbReference type="ARBA" id="ARBA00022475"/>
    </source>
</evidence>
<feature type="domain" description="Protein translocase subunit SecDF P1" evidence="11">
    <location>
        <begin position="70"/>
        <end position="127"/>
    </location>
</feature>
<keyword evidence="7 9" id="KW-0811">Translocation</keyword>
<evidence type="ECO:0000256" key="7">
    <source>
        <dbReference type="ARBA" id="ARBA00023010"/>
    </source>
</evidence>
<dbReference type="FunFam" id="1.20.1640.10:FF:000004">
    <property type="entry name" value="Protein translocase subunit SecD"/>
    <property type="match status" value="1"/>
</dbReference>
<dbReference type="InterPro" id="IPR022813">
    <property type="entry name" value="SecD/SecF_arch_bac"/>
</dbReference>
<feature type="domain" description="SecDF P1 head subdomain" evidence="12">
    <location>
        <begin position="131"/>
        <end position="248"/>
    </location>
</feature>
<proteinExistence type="inferred from homology"/>
<evidence type="ECO:0000256" key="1">
    <source>
        <dbReference type="ARBA" id="ARBA00004651"/>
    </source>
</evidence>
<dbReference type="HAMAP" id="MF_01463_B">
    <property type="entry name" value="SecD_B"/>
    <property type="match status" value="1"/>
</dbReference>
<dbReference type="InterPro" id="IPR048631">
    <property type="entry name" value="SecD_1st"/>
</dbReference>
<dbReference type="GO" id="GO:0006605">
    <property type="term" value="P:protein targeting"/>
    <property type="evidence" value="ECO:0007669"/>
    <property type="project" value="UniProtKB-UniRule"/>
</dbReference>
<evidence type="ECO:0000256" key="8">
    <source>
        <dbReference type="ARBA" id="ARBA00023136"/>
    </source>
</evidence>
<dbReference type="GO" id="GO:0065002">
    <property type="term" value="P:intracellular protein transmembrane transport"/>
    <property type="evidence" value="ECO:0007669"/>
    <property type="project" value="UniProtKB-UniRule"/>
</dbReference>
<evidence type="ECO:0000256" key="6">
    <source>
        <dbReference type="ARBA" id="ARBA00022989"/>
    </source>
</evidence>
<dbReference type="PANTHER" id="PTHR30081:SF1">
    <property type="entry name" value="PROTEIN TRANSLOCASE SUBUNIT SECD"/>
    <property type="match status" value="1"/>
</dbReference>
<comment type="caution">
    <text evidence="9">Lacks conserved residue(s) required for the propagation of feature annotation.</text>
</comment>
<feature type="transmembrane region" description="Helical" evidence="9">
    <location>
        <begin position="365"/>
        <end position="387"/>
    </location>
</feature>
<dbReference type="GO" id="GO:0005886">
    <property type="term" value="C:plasma membrane"/>
    <property type="evidence" value="ECO:0007669"/>
    <property type="project" value="UniProtKB-SubCell"/>
</dbReference>
<protein>
    <recommendedName>
        <fullName evidence="9">Protein translocase subunit SecD</fullName>
    </recommendedName>
</protein>
<evidence type="ECO:0000256" key="2">
    <source>
        <dbReference type="ARBA" id="ARBA00022448"/>
    </source>
</evidence>
<feature type="transmembrane region" description="Helical" evidence="9">
    <location>
        <begin position="393"/>
        <end position="417"/>
    </location>
</feature>
<keyword evidence="4 9" id="KW-0812">Transmembrane</keyword>
<evidence type="ECO:0000259" key="12">
    <source>
        <dbReference type="Pfam" id="PF22599"/>
    </source>
</evidence>
<dbReference type="Pfam" id="PF02355">
    <property type="entry name" value="SecD_SecF_C"/>
    <property type="match status" value="1"/>
</dbReference>
<feature type="transmembrane region" description="Helical" evidence="9">
    <location>
        <begin position="273"/>
        <end position="291"/>
    </location>
</feature>
<evidence type="ECO:0000259" key="11">
    <source>
        <dbReference type="Pfam" id="PF21760"/>
    </source>
</evidence>
<dbReference type="Proteomes" id="UP000190285">
    <property type="component" value="Unassembled WGS sequence"/>
</dbReference>
<keyword evidence="5 9" id="KW-0653">Protein transport</keyword>
<dbReference type="NCBIfam" id="TIGR01129">
    <property type="entry name" value="secD"/>
    <property type="match status" value="1"/>
</dbReference>
<evidence type="ECO:0000256" key="4">
    <source>
        <dbReference type="ARBA" id="ARBA00022692"/>
    </source>
</evidence>